<evidence type="ECO:0000313" key="1">
    <source>
        <dbReference type="EMBL" id="KPM33075.1"/>
    </source>
</evidence>
<organism evidence="1 2">
    <name type="scientific">Croceitalea dokdonensis DOKDO 023</name>
    <dbReference type="NCBI Taxonomy" id="1300341"/>
    <lineage>
        <taxon>Bacteria</taxon>
        <taxon>Pseudomonadati</taxon>
        <taxon>Bacteroidota</taxon>
        <taxon>Flavobacteriia</taxon>
        <taxon>Flavobacteriales</taxon>
        <taxon>Flavobacteriaceae</taxon>
        <taxon>Croceitalea</taxon>
    </lineage>
</organism>
<dbReference type="STRING" id="1300341.I595_1502"/>
<comment type="caution">
    <text evidence="1">The sequence shown here is derived from an EMBL/GenBank/DDBJ whole genome shotgun (WGS) entry which is preliminary data.</text>
</comment>
<proteinExistence type="predicted"/>
<name>A0A0P7AME6_9FLAO</name>
<keyword evidence="2" id="KW-1185">Reference proteome</keyword>
<reference evidence="1 2" key="1">
    <citation type="submission" date="2015-09" db="EMBL/GenBank/DDBJ databases">
        <title>Genome sequence of the marine flavobacterium Croceitalea dokdonensis DOKDO 023 that contains proton- and sodium-pumping rhodopsins.</title>
        <authorList>
            <person name="Kwon S.-K."/>
            <person name="Lee H.K."/>
            <person name="Kwak M.-J."/>
            <person name="Kim J.F."/>
        </authorList>
    </citation>
    <scope>NUCLEOTIDE SEQUENCE [LARGE SCALE GENOMIC DNA]</scope>
    <source>
        <strain evidence="1 2">DOKDO 023</strain>
    </source>
</reference>
<evidence type="ECO:0000313" key="2">
    <source>
        <dbReference type="Proteomes" id="UP000050280"/>
    </source>
</evidence>
<accession>A0A0P7AME6</accession>
<protein>
    <submittedName>
        <fullName evidence="1">Putative universal stress protein UspA</fullName>
    </submittedName>
</protein>
<sequence>MIPINPVENTWCSVSYSRLLFQNSPAHFHIVGILEGAINSKGAQVRPTDSAEGNKVIMEQLLMRFIHNNRKSDHKFTIGTTPITLPGEMNKILVAEKIDAIIMQTKWTMAIHEVFMGRFVLNVLKKVKGVPILVVPKENTFRKPTRILFSTNFKRAFKRRELGLFIELAKIWKSKIVVAQFEPDEQMSEFQRINKSLLKDIFYGSPITFEILGKQKEEALSLSQFAKTTNPDLTAIVNHRYNFFKSLYREMW</sequence>
<dbReference type="Gene3D" id="3.40.50.12370">
    <property type="match status" value="1"/>
</dbReference>
<dbReference type="Proteomes" id="UP000050280">
    <property type="component" value="Unassembled WGS sequence"/>
</dbReference>
<dbReference type="AlphaFoldDB" id="A0A0P7AME6"/>
<dbReference type="EMBL" id="LDJX01000002">
    <property type="protein sequence ID" value="KPM33075.1"/>
    <property type="molecule type" value="Genomic_DNA"/>
</dbReference>
<gene>
    <name evidence="1" type="ORF">I595_1502</name>
</gene>